<proteinExistence type="inferred from homology"/>
<dbReference type="Pfam" id="PF01312">
    <property type="entry name" value="Bac_export_2"/>
    <property type="match status" value="1"/>
</dbReference>
<evidence type="ECO:0000313" key="2">
    <source>
        <dbReference type="EMBL" id="GAA4496546.1"/>
    </source>
</evidence>
<dbReference type="EMBL" id="BAABFC010000009">
    <property type="protein sequence ID" value="GAA4496546.1"/>
    <property type="molecule type" value="Genomic_DNA"/>
</dbReference>
<organism evidence="2 3">
    <name type="scientific">Pseudaeromonas paramecii</name>
    <dbReference type="NCBI Taxonomy" id="2138166"/>
    <lineage>
        <taxon>Bacteria</taxon>
        <taxon>Pseudomonadati</taxon>
        <taxon>Pseudomonadota</taxon>
        <taxon>Gammaproteobacteria</taxon>
        <taxon>Aeromonadales</taxon>
        <taxon>Aeromonadaceae</taxon>
        <taxon>Pseudaeromonas</taxon>
    </lineage>
</organism>
<gene>
    <name evidence="2" type="ORF">GCM10023095_11750</name>
</gene>
<dbReference type="InterPro" id="IPR029025">
    <property type="entry name" value="T3SS_substrate_exporter_C"/>
</dbReference>
<comment type="caution">
    <text evidence="2">The sequence shown here is derived from an EMBL/GenBank/DDBJ whole genome shotgun (WGS) entry which is preliminary data.</text>
</comment>
<protein>
    <submittedName>
        <fullName evidence="2">EscU/YscU/HrcU family type III secretion system export apparatus switch protein</fullName>
    </submittedName>
</protein>
<dbReference type="InterPro" id="IPR006135">
    <property type="entry name" value="T3SS_substrate_exporter"/>
</dbReference>
<dbReference type="Proteomes" id="UP001501321">
    <property type="component" value="Unassembled WGS sequence"/>
</dbReference>
<sequence length="103" mass="11543">MKNTQEKQAIGLRYDGQQAPHVSSRGVGEAAEQILAMAKEEGLYIHEDPQLLERLLGLQTGEQIPPALYVVIAEILAYSFLLQGRYPEHWRRPDGTEAVDTQV</sequence>
<accession>A0ABP8Q2P7</accession>
<name>A0ABP8Q2P7_9GAMM</name>
<dbReference type="RefSeq" id="WP_345011007.1">
    <property type="nucleotide sequence ID" value="NZ_BAABFC010000009.1"/>
</dbReference>
<reference evidence="3" key="1">
    <citation type="journal article" date="2019" name="Int. J. Syst. Evol. Microbiol.">
        <title>The Global Catalogue of Microorganisms (GCM) 10K type strain sequencing project: providing services to taxonomists for standard genome sequencing and annotation.</title>
        <authorList>
            <consortium name="The Broad Institute Genomics Platform"/>
            <consortium name="The Broad Institute Genome Sequencing Center for Infectious Disease"/>
            <person name="Wu L."/>
            <person name="Ma J."/>
        </authorList>
    </citation>
    <scope>NUCLEOTIDE SEQUENCE [LARGE SCALE GENOMIC DNA]</scope>
    <source>
        <strain evidence="3">JCM 32226</strain>
    </source>
</reference>
<comment type="similarity">
    <text evidence="1">Belongs to the type III secretion exporter family.</text>
</comment>
<evidence type="ECO:0000313" key="3">
    <source>
        <dbReference type="Proteomes" id="UP001501321"/>
    </source>
</evidence>
<keyword evidence="3" id="KW-1185">Reference proteome</keyword>
<dbReference type="SUPFAM" id="SSF160544">
    <property type="entry name" value="EscU C-terminal domain-like"/>
    <property type="match status" value="1"/>
</dbReference>
<dbReference type="Gene3D" id="3.40.1690.10">
    <property type="entry name" value="secretion proteins EscU"/>
    <property type="match status" value="1"/>
</dbReference>
<evidence type="ECO:0000256" key="1">
    <source>
        <dbReference type="ARBA" id="ARBA00010690"/>
    </source>
</evidence>